<protein>
    <submittedName>
        <fullName evidence="2">PAS domain-containing protein</fullName>
    </submittedName>
</protein>
<organism evidence="2 3">
    <name type="scientific">Candidatus Chloroploca mongolica</name>
    <dbReference type="NCBI Taxonomy" id="2528176"/>
    <lineage>
        <taxon>Bacteria</taxon>
        <taxon>Bacillati</taxon>
        <taxon>Chloroflexota</taxon>
        <taxon>Chloroflexia</taxon>
        <taxon>Chloroflexales</taxon>
        <taxon>Chloroflexineae</taxon>
        <taxon>Oscillochloridaceae</taxon>
        <taxon>Candidatus Chloroploca</taxon>
    </lineage>
</organism>
<comment type="caution">
    <text evidence="2">The sequence shown here is derived from an EMBL/GenBank/DDBJ whole genome shotgun (WGS) entry which is preliminary data.</text>
</comment>
<evidence type="ECO:0000259" key="1">
    <source>
        <dbReference type="PROSITE" id="PS50112"/>
    </source>
</evidence>
<keyword evidence="3" id="KW-1185">Reference proteome</keyword>
<gene>
    <name evidence="2" type="ORF">EYB53_023350</name>
</gene>
<accession>A0ABS4DGV7</accession>
<dbReference type="Proteomes" id="UP001193081">
    <property type="component" value="Unassembled WGS sequence"/>
</dbReference>
<dbReference type="Gene3D" id="3.30.450.20">
    <property type="entry name" value="PAS domain"/>
    <property type="match status" value="1"/>
</dbReference>
<sequence length="113" mass="12764">MTQHLPATPDTNSRSPLCATINLSGSIITLNGAWHEQLGWPAEGLLDTIFVTHVYPDDLEHVISAIHLAVSNEQPVRFRCRYSHYNNSYLPINWQAHFKLDTLCIELIGLLAR</sequence>
<dbReference type="EMBL" id="SIJK02000084">
    <property type="protein sequence ID" value="MBP1468670.1"/>
    <property type="molecule type" value="Genomic_DNA"/>
</dbReference>
<dbReference type="InterPro" id="IPR035965">
    <property type="entry name" value="PAS-like_dom_sf"/>
</dbReference>
<name>A0ABS4DGV7_9CHLR</name>
<evidence type="ECO:0000313" key="3">
    <source>
        <dbReference type="Proteomes" id="UP001193081"/>
    </source>
</evidence>
<reference evidence="2 3" key="1">
    <citation type="submission" date="2021-03" db="EMBL/GenBank/DDBJ databases">
        <authorList>
            <person name="Grouzdev D.S."/>
        </authorList>
    </citation>
    <scope>NUCLEOTIDE SEQUENCE [LARGE SCALE GENOMIC DNA]</scope>
    <source>
        <strain evidence="2 3">M50-1</strain>
    </source>
</reference>
<feature type="domain" description="PAS" evidence="1">
    <location>
        <begin position="21"/>
        <end position="73"/>
    </location>
</feature>
<dbReference type="CDD" id="cd00130">
    <property type="entry name" value="PAS"/>
    <property type="match status" value="1"/>
</dbReference>
<evidence type="ECO:0000313" key="2">
    <source>
        <dbReference type="EMBL" id="MBP1468670.1"/>
    </source>
</evidence>
<dbReference type="InterPro" id="IPR013655">
    <property type="entry name" value="PAS_fold_3"/>
</dbReference>
<dbReference type="RefSeq" id="WP_167857573.1">
    <property type="nucleotide sequence ID" value="NZ_SIJK02000084.1"/>
</dbReference>
<dbReference type="PROSITE" id="PS50112">
    <property type="entry name" value="PAS"/>
    <property type="match status" value="1"/>
</dbReference>
<proteinExistence type="predicted"/>
<dbReference type="SUPFAM" id="SSF55785">
    <property type="entry name" value="PYP-like sensor domain (PAS domain)"/>
    <property type="match status" value="1"/>
</dbReference>
<dbReference type="InterPro" id="IPR000014">
    <property type="entry name" value="PAS"/>
</dbReference>
<dbReference type="Pfam" id="PF08447">
    <property type="entry name" value="PAS_3"/>
    <property type="match status" value="1"/>
</dbReference>